<organism evidence="2 3">
    <name type="scientific">Modestobacter roseus</name>
    <dbReference type="NCBI Taxonomy" id="1181884"/>
    <lineage>
        <taxon>Bacteria</taxon>
        <taxon>Bacillati</taxon>
        <taxon>Actinomycetota</taxon>
        <taxon>Actinomycetes</taxon>
        <taxon>Geodermatophilales</taxon>
        <taxon>Geodermatophilaceae</taxon>
        <taxon>Modestobacter</taxon>
    </lineage>
</organism>
<keyword evidence="3" id="KW-1185">Reference proteome</keyword>
<sequence>MTFWVVTGLVLAVLLGGAWWMDRRAKARGARVNGDVGRGVSRAAVRGDVDAHRGADTQGHRTSMGGGW</sequence>
<dbReference type="Proteomes" id="UP000321490">
    <property type="component" value="Unassembled WGS sequence"/>
</dbReference>
<feature type="region of interest" description="Disordered" evidence="1">
    <location>
        <begin position="47"/>
        <end position="68"/>
    </location>
</feature>
<feature type="compositionally biased region" description="Basic and acidic residues" evidence="1">
    <location>
        <begin position="47"/>
        <end position="59"/>
    </location>
</feature>
<name>A0A562IXY2_9ACTN</name>
<dbReference type="AlphaFoldDB" id="A0A562IXY2"/>
<evidence type="ECO:0000313" key="3">
    <source>
        <dbReference type="Proteomes" id="UP000321490"/>
    </source>
</evidence>
<proteinExistence type="predicted"/>
<dbReference type="EMBL" id="VLKF01000001">
    <property type="protein sequence ID" value="TWH75700.1"/>
    <property type="molecule type" value="Genomic_DNA"/>
</dbReference>
<protein>
    <submittedName>
        <fullName evidence="2">Uncharacterized protein</fullName>
    </submittedName>
</protein>
<reference evidence="2 3" key="1">
    <citation type="submission" date="2019-07" db="EMBL/GenBank/DDBJ databases">
        <title>R&amp;d 2014.</title>
        <authorList>
            <person name="Klenk H.-P."/>
        </authorList>
    </citation>
    <scope>NUCLEOTIDE SEQUENCE [LARGE SCALE GENOMIC DNA]</scope>
    <source>
        <strain evidence="2 3">DSM 45764</strain>
    </source>
</reference>
<evidence type="ECO:0000256" key="1">
    <source>
        <dbReference type="SAM" id="MobiDB-lite"/>
    </source>
</evidence>
<comment type="caution">
    <text evidence="2">The sequence shown here is derived from an EMBL/GenBank/DDBJ whole genome shotgun (WGS) entry which is preliminary data.</text>
</comment>
<gene>
    <name evidence="2" type="ORF">JD78_04264</name>
</gene>
<evidence type="ECO:0000313" key="2">
    <source>
        <dbReference type="EMBL" id="TWH75700.1"/>
    </source>
</evidence>
<dbReference type="RefSeq" id="WP_153357971.1">
    <property type="nucleotide sequence ID" value="NZ_JABGDC010000001.1"/>
</dbReference>
<accession>A0A562IXY2</accession>